<dbReference type="WBParaSite" id="GPLIN_000883600">
    <property type="protein sequence ID" value="GPLIN_000883600"/>
    <property type="gene ID" value="GPLIN_000883600"/>
</dbReference>
<keyword evidence="1" id="KW-1185">Reference proteome</keyword>
<reference evidence="1" key="1">
    <citation type="submission" date="2014-05" db="EMBL/GenBank/DDBJ databases">
        <title>The genome and life-stage specific transcriptomes of Globodera pallida elucidate key aspects of plant parasitism by a cyst nematode.</title>
        <authorList>
            <person name="Cotton J.A."/>
            <person name="Lilley C.J."/>
            <person name="Jones L.M."/>
            <person name="Kikuchi T."/>
            <person name="Reid A.J."/>
            <person name="Thorpe P."/>
            <person name="Tsai I.J."/>
            <person name="Beasley H."/>
            <person name="Blok V."/>
            <person name="Cock P.J.A."/>
            <person name="Van den Akker S.E."/>
            <person name="Holroyd N."/>
            <person name="Hunt M."/>
            <person name="Mantelin S."/>
            <person name="Naghra H."/>
            <person name="Pain A."/>
            <person name="Palomares-Rius J.E."/>
            <person name="Zarowiecki M."/>
            <person name="Berriman M."/>
            <person name="Jones J.T."/>
            <person name="Urwin P.E."/>
        </authorList>
    </citation>
    <scope>NUCLEOTIDE SEQUENCE [LARGE SCALE GENOMIC DNA]</scope>
    <source>
        <strain evidence="1">Lindley</strain>
    </source>
</reference>
<dbReference type="Proteomes" id="UP000050741">
    <property type="component" value="Unassembled WGS sequence"/>
</dbReference>
<accession>A0A183C7J0</accession>
<evidence type="ECO:0000313" key="1">
    <source>
        <dbReference type="Proteomes" id="UP000050741"/>
    </source>
</evidence>
<reference evidence="2" key="2">
    <citation type="submission" date="2016-06" db="UniProtKB">
        <authorList>
            <consortium name="WormBaseParasite"/>
        </authorList>
    </citation>
    <scope>IDENTIFICATION</scope>
</reference>
<dbReference type="AlphaFoldDB" id="A0A183C7J0"/>
<evidence type="ECO:0000313" key="2">
    <source>
        <dbReference type="WBParaSite" id="GPLIN_000883600"/>
    </source>
</evidence>
<name>A0A183C7J0_GLOPA</name>
<protein>
    <submittedName>
        <fullName evidence="2">DB domain-containing protein</fullName>
    </submittedName>
</protein>
<organism evidence="1 2">
    <name type="scientific">Globodera pallida</name>
    <name type="common">Potato cyst nematode worm</name>
    <name type="synonym">Heterodera pallida</name>
    <dbReference type="NCBI Taxonomy" id="36090"/>
    <lineage>
        <taxon>Eukaryota</taxon>
        <taxon>Metazoa</taxon>
        <taxon>Ecdysozoa</taxon>
        <taxon>Nematoda</taxon>
        <taxon>Chromadorea</taxon>
        <taxon>Rhabditida</taxon>
        <taxon>Tylenchina</taxon>
        <taxon>Tylenchomorpha</taxon>
        <taxon>Tylenchoidea</taxon>
        <taxon>Heteroderidae</taxon>
        <taxon>Heteroderinae</taxon>
        <taxon>Globodera</taxon>
    </lineage>
</organism>
<proteinExistence type="predicted"/>
<sequence>MILAVDEKQPDCKNKQPISGIPGWAYYCACEFSSYHQMMNGMCCSSDYKCGCCSTDPIISKLPQYKKYWDENQKGGECGEATQTCIRKEGWPISSCCNANYGLTTGDQKFVSTQTSIHLPRLPAWGPVGMDLFLHPFRSTRVHITYQHIPRYAVTYPTITYAIPEQNKAILDWYWVPRVVPPGTGDLWKERKFSWVKENTADMVGALDKDQKCKDKPVYCACDPLHFDQIMKGMCCDKSANCECCRTDPTLSKMEKAMAQDPKTSSSCKDQIKANFGKKPTFCQWTERWNQSAKCCDEDYKLVIKDDRYDAQKVSLTTRYASIEGMSRHNPTCDKRLPWIYPGICSFEWYWVPQSIGNHGG</sequence>